<dbReference type="InterPro" id="IPR037208">
    <property type="entry name" value="Spo0E-like_sf"/>
</dbReference>
<evidence type="ECO:0000313" key="2">
    <source>
        <dbReference type="Proteomes" id="UP001342826"/>
    </source>
</evidence>
<reference evidence="1 2" key="1">
    <citation type="submission" date="2023-03" db="EMBL/GenBank/DDBJ databases">
        <title>Bacillus Genome Sequencing.</title>
        <authorList>
            <person name="Dunlap C."/>
        </authorList>
    </citation>
    <scope>NUCLEOTIDE SEQUENCE [LARGE SCALE GENOMIC DNA]</scope>
    <source>
        <strain evidence="1 2">NRS-1717</strain>
    </source>
</reference>
<proteinExistence type="predicted"/>
<name>A0ABU6NZE5_9BACI</name>
<sequence>MKSISYINSSLQEDQLLLDIQSLKDQLIEMALLIGLNHPKTVFLSQKLDQLIVKYQKWNFPK</sequence>
<dbReference type="Proteomes" id="UP001342826">
    <property type="component" value="Unassembled WGS sequence"/>
</dbReference>
<gene>
    <name evidence="1" type="ORF">P9271_14300</name>
</gene>
<dbReference type="GeneID" id="301142647"/>
<dbReference type="SUPFAM" id="SSF140500">
    <property type="entry name" value="BAS1536-like"/>
    <property type="match status" value="1"/>
</dbReference>
<evidence type="ECO:0000313" key="1">
    <source>
        <dbReference type="EMBL" id="MED4402486.1"/>
    </source>
</evidence>
<dbReference type="RefSeq" id="WP_066233949.1">
    <property type="nucleotide sequence ID" value="NZ_JARTFQ010000005.1"/>
</dbReference>
<dbReference type="Gene3D" id="4.10.280.10">
    <property type="entry name" value="Helix-loop-helix DNA-binding domain"/>
    <property type="match status" value="1"/>
</dbReference>
<comment type="caution">
    <text evidence="1">The sequence shown here is derived from an EMBL/GenBank/DDBJ whole genome shotgun (WGS) entry which is preliminary data.</text>
</comment>
<organism evidence="1 2">
    <name type="scientific">Metabacillus fastidiosus</name>
    <dbReference type="NCBI Taxonomy" id="1458"/>
    <lineage>
        <taxon>Bacteria</taxon>
        <taxon>Bacillati</taxon>
        <taxon>Bacillota</taxon>
        <taxon>Bacilli</taxon>
        <taxon>Bacillales</taxon>
        <taxon>Bacillaceae</taxon>
        <taxon>Metabacillus</taxon>
    </lineage>
</organism>
<keyword evidence="2" id="KW-1185">Reference proteome</keyword>
<dbReference type="Pfam" id="PF09388">
    <property type="entry name" value="SpoOE-like"/>
    <property type="match status" value="1"/>
</dbReference>
<dbReference type="InterPro" id="IPR036638">
    <property type="entry name" value="HLH_DNA-bd_sf"/>
</dbReference>
<dbReference type="EMBL" id="JARTFS010000012">
    <property type="protein sequence ID" value="MED4402486.1"/>
    <property type="molecule type" value="Genomic_DNA"/>
</dbReference>
<accession>A0ABU6NZE5</accession>
<protein>
    <submittedName>
        <fullName evidence="1">Aspartyl-phosphate phosphatase Spo0E family protein</fullName>
    </submittedName>
</protein>
<dbReference type="InterPro" id="IPR018540">
    <property type="entry name" value="Spo0E-like"/>
</dbReference>